<sequence length="122" mass="14191">MRLDVLSAIVESIAIPRILSFVTNVWRSMAKLALVPLKPNQPFFCHLITLFITCSRSSNVVLDAFSYLNFHKMHQDRILPTTSSEYRKRVIFKYSAEQSSDERGFHIYVNLLVVVKLQWTDQ</sequence>
<organism evidence="1 2">
    <name type="scientific">Araneus ventricosus</name>
    <name type="common">Orbweaver spider</name>
    <name type="synonym">Epeira ventricosa</name>
    <dbReference type="NCBI Taxonomy" id="182803"/>
    <lineage>
        <taxon>Eukaryota</taxon>
        <taxon>Metazoa</taxon>
        <taxon>Ecdysozoa</taxon>
        <taxon>Arthropoda</taxon>
        <taxon>Chelicerata</taxon>
        <taxon>Arachnida</taxon>
        <taxon>Araneae</taxon>
        <taxon>Araneomorphae</taxon>
        <taxon>Entelegynae</taxon>
        <taxon>Araneoidea</taxon>
        <taxon>Araneidae</taxon>
        <taxon>Araneus</taxon>
    </lineage>
</organism>
<keyword evidence="2" id="KW-1185">Reference proteome</keyword>
<dbReference type="EMBL" id="BGPR01001137">
    <property type="protein sequence ID" value="GBM46427.1"/>
    <property type="molecule type" value="Genomic_DNA"/>
</dbReference>
<gene>
    <name evidence="1" type="ORF">AVEN_256400_1</name>
</gene>
<dbReference type="AlphaFoldDB" id="A0A4Y2FZI9"/>
<evidence type="ECO:0000313" key="1">
    <source>
        <dbReference type="EMBL" id="GBM46427.1"/>
    </source>
</evidence>
<dbReference type="Proteomes" id="UP000499080">
    <property type="component" value="Unassembled WGS sequence"/>
</dbReference>
<name>A0A4Y2FZI9_ARAVE</name>
<accession>A0A4Y2FZI9</accession>
<comment type="caution">
    <text evidence="1">The sequence shown here is derived from an EMBL/GenBank/DDBJ whole genome shotgun (WGS) entry which is preliminary data.</text>
</comment>
<protein>
    <submittedName>
        <fullName evidence="1">Uncharacterized protein</fullName>
    </submittedName>
</protein>
<proteinExistence type="predicted"/>
<evidence type="ECO:0000313" key="2">
    <source>
        <dbReference type="Proteomes" id="UP000499080"/>
    </source>
</evidence>
<reference evidence="1 2" key="1">
    <citation type="journal article" date="2019" name="Sci. Rep.">
        <title>Orb-weaving spider Araneus ventricosus genome elucidates the spidroin gene catalogue.</title>
        <authorList>
            <person name="Kono N."/>
            <person name="Nakamura H."/>
            <person name="Ohtoshi R."/>
            <person name="Moran D.A.P."/>
            <person name="Shinohara A."/>
            <person name="Yoshida Y."/>
            <person name="Fujiwara M."/>
            <person name="Mori M."/>
            <person name="Tomita M."/>
            <person name="Arakawa K."/>
        </authorList>
    </citation>
    <scope>NUCLEOTIDE SEQUENCE [LARGE SCALE GENOMIC DNA]</scope>
</reference>